<sequence>MRAKVRIIFVQGPIVSLGLVAPKHVVQLILLQRFFAYFLPKLSDVSAYRWHLTNQHSVPVIEQDSQICQAAVKTCAVSFPLCPRCTVRKKDSFAFSLLLLVGHGGALENRSCVVLTASLEGGVTLI</sequence>
<keyword evidence="2" id="KW-1185">Reference proteome</keyword>
<evidence type="ECO:0000313" key="2">
    <source>
        <dbReference type="Proteomes" id="UP001444071"/>
    </source>
</evidence>
<comment type="caution">
    <text evidence="1">The sequence shown here is derived from an EMBL/GenBank/DDBJ whole genome shotgun (WGS) entry which is preliminary data.</text>
</comment>
<proteinExistence type="predicted"/>
<organism evidence="1 2">
    <name type="scientific">Xenotaenia resolanae</name>
    <dbReference type="NCBI Taxonomy" id="208358"/>
    <lineage>
        <taxon>Eukaryota</taxon>
        <taxon>Metazoa</taxon>
        <taxon>Chordata</taxon>
        <taxon>Craniata</taxon>
        <taxon>Vertebrata</taxon>
        <taxon>Euteleostomi</taxon>
        <taxon>Actinopterygii</taxon>
        <taxon>Neopterygii</taxon>
        <taxon>Teleostei</taxon>
        <taxon>Neoteleostei</taxon>
        <taxon>Acanthomorphata</taxon>
        <taxon>Ovalentaria</taxon>
        <taxon>Atherinomorphae</taxon>
        <taxon>Cyprinodontiformes</taxon>
        <taxon>Goodeidae</taxon>
        <taxon>Xenotaenia</taxon>
    </lineage>
</organism>
<accession>A0ABV0WYH1</accession>
<protein>
    <recommendedName>
        <fullName evidence="3">Secreted protein</fullName>
    </recommendedName>
</protein>
<name>A0ABV0WYH1_9TELE</name>
<gene>
    <name evidence="1" type="ORF">XENORESO_006451</name>
</gene>
<evidence type="ECO:0000313" key="1">
    <source>
        <dbReference type="EMBL" id="MEQ2274683.1"/>
    </source>
</evidence>
<dbReference type="Proteomes" id="UP001444071">
    <property type="component" value="Unassembled WGS sequence"/>
</dbReference>
<dbReference type="EMBL" id="JAHRIM010080290">
    <property type="protein sequence ID" value="MEQ2274683.1"/>
    <property type="molecule type" value="Genomic_DNA"/>
</dbReference>
<evidence type="ECO:0008006" key="3">
    <source>
        <dbReference type="Google" id="ProtNLM"/>
    </source>
</evidence>
<reference evidence="1 2" key="1">
    <citation type="submission" date="2021-06" db="EMBL/GenBank/DDBJ databases">
        <authorList>
            <person name="Palmer J.M."/>
        </authorList>
    </citation>
    <scope>NUCLEOTIDE SEQUENCE [LARGE SCALE GENOMIC DNA]</scope>
    <source>
        <strain evidence="1 2">XR_2019</strain>
        <tissue evidence="1">Muscle</tissue>
    </source>
</reference>